<sequence>MENVKDEFEFLTSLIRGISQQFGDKCEVILHDLTGEYDQTIVAIENGHLTGRKVGDPGSNLGLEVLRGTVKDGDRYNYVTQTKTGKLLRSSTIYLKNSKQEAIGAICINFDISDFIMAENAIKSITMRDMDQEVKEVFVNDVNDLLDFLLQECQNEIGKPVSHMTKEEKTQAIEFLDKRGAFLIKKSGDKICKFFDISKFTLYNYLDTIRSND</sequence>
<dbReference type="Proteomes" id="UP001589838">
    <property type="component" value="Unassembled WGS sequence"/>
</dbReference>
<proteinExistence type="predicted"/>
<dbReference type="EMBL" id="JBHLUX010000033">
    <property type="protein sequence ID" value="MFC0471370.1"/>
    <property type="molecule type" value="Genomic_DNA"/>
</dbReference>
<evidence type="ECO:0000259" key="2">
    <source>
        <dbReference type="Pfam" id="PF13309"/>
    </source>
</evidence>
<organism evidence="3 4">
    <name type="scientific">Halalkalibacter kiskunsagensis</name>
    <dbReference type="NCBI Taxonomy" id="1548599"/>
    <lineage>
        <taxon>Bacteria</taxon>
        <taxon>Bacillati</taxon>
        <taxon>Bacillota</taxon>
        <taxon>Bacilli</taxon>
        <taxon>Bacillales</taxon>
        <taxon>Bacillaceae</taxon>
        <taxon>Halalkalibacter</taxon>
    </lineage>
</organism>
<comment type="caution">
    <text evidence="3">The sequence shown here is derived from an EMBL/GenBank/DDBJ whole genome shotgun (WGS) entry which is preliminary data.</text>
</comment>
<dbReference type="PANTHER" id="PTHR35568:SF1">
    <property type="entry name" value="TRANSCRIPTIONAL REGULATOR DAUR"/>
    <property type="match status" value="1"/>
</dbReference>
<evidence type="ECO:0000313" key="3">
    <source>
        <dbReference type="EMBL" id="MFC0471370.1"/>
    </source>
</evidence>
<dbReference type="Pfam" id="PF13309">
    <property type="entry name" value="HTH_22"/>
    <property type="match status" value="1"/>
</dbReference>
<dbReference type="InterPro" id="IPR039445">
    <property type="entry name" value="DauR-like_HTH"/>
</dbReference>
<dbReference type="InterPro" id="IPR013559">
    <property type="entry name" value="YheO"/>
</dbReference>
<accession>A0ABV6KEK5</accession>
<dbReference type="InterPro" id="IPR039446">
    <property type="entry name" value="DauR-like"/>
</dbReference>
<dbReference type="PANTHER" id="PTHR35568">
    <property type="entry name" value="TRANSCRIPTIONAL REGULATOR DAUR"/>
    <property type="match status" value="1"/>
</dbReference>
<name>A0ABV6KEK5_9BACI</name>
<evidence type="ECO:0000259" key="1">
    <source>
        <dbReference type="Pfam" id="PF08348"/>
    </source>
</evidence>
<gene>
    <name evidence="3" type="ORF">ACFFHM_12945</name>
</gene>
<protein>
    <submittedName>
        <fullName evidence="3">Helix-turn-helix transcriptional regulator</fullName>
    </submittedName>
</protein>
<feature type="domain" description="Transcriptional regulator DauR-like HTH" evidence="2">
    <location>
        <begin position="146"/>
        <end position="207"/>
    </location>
</feature>
<evidence type="ECO:0000313" key="4">
    <source>
        <dbReference type="Proteomes" id="UP001589838"/>
    </source>
</evidence>
<keyword evidence="4" id="KW-1185">Reference proteome</keyword>
<dbReference type="RefSeq" id="WP_335961829.1">
    <property type="nucleotide sequence ID" value="NZ_JAXBLX010000021.1"/>
</dbReference>
<dbReference type="Pfam" id="PF08348">
    <property type="entry name" value="PAS_6"/>
    <property type="match status" value="1"/>
</dbReference>
<feature type="domain" description="YheO-like" evidence="1">
    <location>
        <begin position="10"/>
        <end position="120"/>
    </location>
</feature>
<reference evidence="3 4" key="1">
    <citation type="submission" date="2024-09" db="EMBL/GenBank/DDBJ databases">
        <authorList>
            <person name="Sun Q."/>
            <person name="Mori K."/>
        </authorList>
    </citation>
    <scope>NUCLEOTIDE SEQUENCE [LARGE SCALE GENOMIC DNA]</scope>
    <source>
        <strain evidence="3 4">NCAIM B.02610</strain>
    </source>
</reference>